<dbReference type="OrthoDB" id="2129362at2759"/>
<feature type="domain" description="N-acetyltransferase" evidence="1">
    <location>
        <begin position="3"/>
        <end position="231"/>
    </location>
</feature>
<keyword evidence="3" id="KW-1185">Reference proteome</keyword>
<evidence type="ECO:0000313" key="2">
    <source>
        <dbReference type="EMBL" id="KKA24325.1"/>
    </source>
</evidence>
<dbReference type="GO" id="GO:0016747">
    <property type="term" value="F:acyltransferase activity, transferring groups other than amino-acyl groups"/>
    <property type="evidence" value="ECO:0007669"/>
    <property type="project" value="InterPro"/>
</dbReference>
<dbReference type="Pfam" id="PF00583">
    <property type="entry name" value="Acetyltransf_1"/>
    <property type="match status" value="1"/>
</dbReference>
<organism evidence="2 3">
    <name type="scientific">Rasamsonia emersonii (strain ATCC 16479 / CBS 393.64 / IMI 116815)</name>
    <dbReference type="NCBI Taxonomy" id="1408163"/>
    <lineage>
        <taxon>Eukaryota</taxon>
        <taxon>Fungi</taxon>
        <taxon>Dikarya</taxon>
        <taxon>Ascomycota</taxon>
        <taxon>Pezizomycotina</taxon>
        <taxon>Eurotiomycetes</taxon>
        <taxon>Eurotiomycetidae</taxon>
        <taxon>Eurotiales</taxon>
        <taxon>Trichocomaceae</taxon>
        <taxon>Rasamsonia</taxon>
    </lineage>
</organism>
<dbReference type="Gene3D" id="3.40.630.30">
    <property type="match status" value="1"/>
</dbReference>
<name>A0A0F4Z1U7_RASE3</name>
<dbReference type="InterPro" id="IPR016181">
    <property type="entry name" value="Acyl_CoA_acyltransferase"/>
</dbReference>
<proteinExistence type="predicted"/>
<dbReference type="EMBL" id="LASV01000065">
    <property type="protein sequence ID" value="KKA24325.1"/>
    <property type="molecule type" value="Genomic_DNA"/>
</dbReference>
<protein>
    <submittedName>
        <fullName evidence="2">GNAT family N-acetyltransferase</fullName>
    </submittedName>
</protein>
<dbReference type="RefSeq" id="XP_013330937.1">
    <property type="nucleotide sequence ID" value="XM_013475483.1"/>
</dbReference>
<keyword evidence="2" id="KW-0808">Transferase</keyword>
<dbReference type="Proteomes" id="UP000053958">
    <property type="component" value="Unassembled WGS sequence"/>
</dbReference>
<dbReference type="GeneID" id="25313961"/>
<evidence type="ECO:0000259" key="1">
    <source>
        <dbReference type="PROSITE" id="PS51186"/>
    </source>
</evidence>
<evidence type="ECO:0000313" key="3">
    <source>
        <dbReference type="Proteomes" id="UP000053958"/>
    </source>
</evidence>
<sequence length="238" mass="26273">MTIKIRHATEDDIPQVHAIFSHYVRETILTFIQNPPPLEAMVAKFRGNTIGRGLPYLVAVEEGEDEDDESHKTGTVLGYAYFSPFRGTMISYGGTVELSLFLHPEHRGRGLGTRLLTTLLSMLGPYPHNTPTASSGSDDEDGITSTEISTDGVSHLAREHEGYPDSEVTVSVPVRNVIACMALDTKEGKDGGEGLRKWYENRGFVERGRLKGVGFKKGRWIDTIYLQYTVPQNGDSTA</sequence>
<dbReference type="PROSITE" id="PS51186">
    <property type="entry name" value="GNAT"/>
    <property type="match status" value="1"/>
</dbReference>
<dbReference type="AlphaFoldDB" id="A0A0F4Z1U7"/>
<accession>A0A0F4Z1U7</accession>
<dbReference type="SUPFAM" id="SSF55729">
    <property type="entry name" value="Acyl-CoA N-acyltransferases (Nat)"/>
    <property type="match status" value="1"/>
</dbReference>
<dbReference type="InterPro" id="IPR000182">
    <property type="entry name" value="GNAT_dom"/>
</dbReference>
<reference evidence="2 3" key="1">
    <citation type="submission" date="2015-04" db="EMBL/GenBank/DDBJ databases">
        <authorList>
            <person name="Heijne W.H."/>
            <person name="Fedorova N.D."/>
            <person name="Nierman W.C."/>
            <person name="Vollebregt A.W."/>
            <person name="Zhao Z."/>
            <person name="Wu L."/>
            <person name="Kumar M."/>
            <person name="Stam H."/>
            <person name="van den Berg M.A."/>
            <person name="Pel H.J."/>
        </authorList>
    </citation>
    <scope>NUCLEOTIDE SEQUENCE [LARGE SCALE GENOMIC DNA]</scope>
    <source>
        <strain evidence="2 3">CBS 393.64</strain>
    </source>
</reference>
<comment type="caution">
    <text evidence="2">The sequence shown here is derived from an EMBL/GenBank/DDBJ whole genome shotgun (WGS) entry which is preliminary data.</text>
</comment>
<gene>
    <name evidence="2" type="ORF">T310_1610</name>
</gene>